<name>A0AAV6TYZ1_9ARAC</name>
<dbReference type="Proteomes" id="UP000827092">
    <property type="component" value="Unassembled WGS sequence"/>
</dbReference>
<evidence type="ECO:0000256" key="2">
    <source>
        <dbReference type="ARBA" id="ARBA00016807"/>
    </source>
</evidence>
<dbReference type="InterPro" id="IPR001005">
    <property type="entry name" value="SANT/Myb"/>
</dbReference>
<dbReference type="PANTHER" id="PTHR21411:SF0">
    <property type="entry name" value="REGULATORY PROTEIN ZESTE"/>
    <property type="match status" value="1"/>
</dbReference>
<dbReference type="AlphaFoldDB" id="A0AAV6TYZ1"/>
<accession>A0AAV6TYZ1</accession>
<sequence>MDKQRSKNFTPLEEEILLNCVSEYTKVIDCKETNALKSDAKVKAWLSVTELYNSQSSVTKRSLNQLKSKYKNLKAASRKRLADEKVEIFVTGGGSKTIYATEADALLVANGAVVRPLLNSWNSDAPYEAVTSGSSSGINDGLVCVLEEESYVETPSTSAPAPVSAPALVSAPAPVSVQPPTKAKPASANWLKRNRRPNASLRAAEALSAAASARRAAVERESNRKIELMEIEHQRRRMLIEEQILTERTKRAYYEKENKN</sequence>
<dbReference type="InterPro" id="IPR028002">
    <property type="entry name" value="Myb_DNA-bind_5"/>
</dbReference>
<reference evidence="5 6" key="1">
    <citation type="journal article" date="2022" name="Nat. Ecol. Evol.">
        <title>A masculinizing supergene underlies an exaggerated male reproductive morph in a spider.</title>
        <authorList>
            <person name="Hendrickx F."/>
            <person name="De Corte Z."/>
            <person name="Sonet G."/>
            <person name="Van Belleghem S.M."/>
            <person name="Kostlbacher S."/>
            <person name="Vangestel C."/>
        </authorList>
    </citation>
    <scope>NUCLEOTIDE SEQUENCE [LARGE SCALE GENOMIC DNA]</scope>
    <source>
        <strain evidence="5">W744_W776</strain>
    </source>
</reference>
<proteinExistence type="predicted"/>
<evidence type="ECO:0000259" key="4">
    <source>
        <dbReference type="SMART" id="SM00717"/>
    </source>
</evidence>
<comment type="function">
    <text evidence="3">Involved in transvection phenomena (= synapsis-dependent gene expression), where the synaptic pairing of chromosomes carrying genes with which zeste interacts influences the expression of these genes. Zeste binds to DNA and stimulates transcription from a nearby promoter.</text>
</comment>
<comment type="subunit">
    <text evidence="1">Self-associates forming complexes of several hundred monomers.</text>
</comment>
<dbReference type="PANTHER" id="PTHR21411">
    <property type="entry name" value="APONTIC"/>
    <property type="match status" value="1"/>
</dbReference>
<feature type="domain" description="Myb-like" evidence="4">
    <location>
        <begin position="5"/>
        <end position="76"/>
    </location>
</feature>
<dbReference type="Pfam" id="PF13873">
    <property type="entry name" value="Myb_DNA-bind_5"/>
    <property type="match status" value="1"/>
</dbReference>
<dbReference type="EMBL" id="JAFNEN010000849">
    <property type="protein sequence ID" value="KAG8176717.1"/>
    <property type="molecule type" value="Genomic_DNA"/>
</dbReference>
<evidence type="ECO:0000313" key="6">
    <source>
        <dbReference type="Proteomes" id="UP000827092"/>
    </source>
</evidence>
<gene>
    <name evidence="5" type="ORF">JTE90_003348</name>
</gene>
<organism evidence="5 6">
    <name type="scientific">Oedothorax gibbosus</name>
    <dbReference type="NCBI Taxonomy" id="931172"/>
    <lineage>
        <taxon>Eukaryota</taxon>
        <taxon>Metazoa</taxon>
        <taxon>Ecdysozoa</taxon>
        <taxon>Arthropoda</taxon>
        <taxon>Chelicerata</taxon>
        <taxon>Arachnida</taxon>
        <taxon>Araneae</taxon>
        <taxon>Araneomorphae</taxon>
        <taxon>Entelegynae</taxon>
        <taxon>Araneoidea</taxon>
        <taxon>Linyphiidae</taxon>
        <taxon>Erigoninae</taxon>
        <taxon>Oedothorax</taxon>
    </lineage>
</organism>
<keyword evidence="6" id="KW-1185">Reference proteome</keyword>
<evidence type="ECO:0000256" key="3">
    <source>
        <dbReference type="ARBA" id="ARBA00025466"/>
    </source>
</evidence>
<evidence type="ECO:0000256" key="1">
    <source>
        <dbReference type="ARBA" id="ARBA00011764"/>
    </source>
</evidence>
<evidence type="ECO:0000313" key="5">
    <source>
        <dbReference type="EMBL" id="KAG8176717.1"/>
    </source>
</evidence>
<dbReference type="SMART" id="SM00717">
    <property type="entry name" value="SANT"/>
    <property type="match status" value="1"/>
</dbReference>
<protein>
    <recommendedName>
        <fullName evidence="2">Regulatory protein zeste</fullName>
    </recommendedName>
</protein>
<comment type="caution">
    <text evidence="5">The sequence shown here is derived from an EMBL/GenBank/DDBJ whole genome shotgun (WGS) entry which is preliminary data.</text>
</comment>